<gene>
    <name evidence="3" type="ORF">FJT64_023596</name>
</gene>
<evidence type="ECO:0000256" key="2">
    <source>
        <dbReference type="SAM" id="Phobius"/>
    </source>
</evidence>
<dbReference type="Proteomes" id="UP000440578">
    <property type="component" value="Unassembled WGS sequence"/>
</dbReference>
<dbReference type="EMBL" id="VIIS01000828">
    <property type="protein sequence ID" value="KAF0304597.1"/>
    <property type="molecule type" value="Genomic_DNA"/>
</dbReference>
<feature type="region of interest" description="Disordered" evidence="1">
    <location>
        <begin position="280"/>
        <end position="318"/>
    </location>
</feature>
<feature type="transmembrane region" description="Helical" evidence="2">
    <location>
        <begin position="64"/>
        <end position="87"/>
    </location>
</feature>
<proteinExistence type="predicted"/>
<feature type="transmembrane region" description="Helical" evidence="2">
    <location>
        <begin position="12"/>
        <end position="34"/>
    </location>
</feature>
<dbReference type="AlphaFoldDB" id="A0A6A4W9Z2"/>
<protein>
    <submittedName>
        <fullName evidence="3">Uncharacterized protein</fullName>
    </submittedName>
</protein>
<sequence length="318" mass="34588">MERCCFQFFELSAGVRGLGVLFVVVNLVLLLPVVEDWLQPEGAPVPPVAGGELLLLYRRHRRPLLALAAAAVSVSLPVNVLLVCAAAPGRRPRRRRLLLLPWLVWYAVLFAAGSAAVLAGLAQWARGRLELSAAAALLAVGVLPLCWYWYAAVLALFRSRPSPFGAGDRRSAAADIDCGESAGDPSSVLQGTLSRAVWYWAALNAALMDEQECRRPPPVVEQHLPRRDSSRASLDSLRSAWRRLTGGPQGAAVVDRYRQKIERLESQVDAVFRLEREERELAQQRGAAEPGAEEAAKLETSGGDTTKAGKKKKKKVTG</sequence>
<evidence type="ECO:0000313" key="4">
    <source>
        <dbReference type="Proteomes" id="UP000440578"/>
    </source>
</evidence>
<name>A0A6A4W9Z2_AMPAM</name>
<feature type="compositionally biased region" description="Basic residues" evidence="1">
    <location>
        <begin position="308"/>
        <end position="318"/>
    </location>
</feature>
<comment type="caution">
    <text evidence="3">The sequence shown here is derived from an EMBL/GenBank/DDBJ whole genome shotgun (WGS) entry which is preliminary data.</text>
</comment>
<evidence type="ECO:0000256" key="1">
    <source>
        <dbReference type="SAM" id="MobiDB-lite"/>
    </source>
</evidence>
<keyword evidence="2" id="KW-1133">Transmembrane helix</keyword>
<keyword evidence="2" id="KW-0812">Transmembrane</keyword>
<organism evidence="3 4">
    <name type="scientific">Amphibalanus amphitrite</name>
    <name type="common">Striped barnacle</name>
    <name type="synonym">Balanus amphitrite</name>
    <dbReference type="NCBI Taxonomy" id="1232801"/>
    <lineage>
        <taxon>Eukaryota</taxon>
        <taxon>Metazoa</taxon>
        <taxon>Ecdysozoa</taxon>
        <taxon>Arthropoda</taxon>
        <taxon>Crustacea</taxon>
        <taxon>Multicrustacea</taxon>
        <taxon>Cirripedia</taxon>
        <taxon>Thoracica</taxon>
        <taxon>Thoracicalcarea</taxon>
        <taxon>Balanomorpha</taxon>
        <taxon>Balanoidea</taxon>
        <taxon>Balanidae</taxon>
        <taxon>Amphibalaninae</taxon>
        <taxon>Amphibalanus</taxon>
    </lineage>
</organism>
<feature type="transmembrane region" description="Helical" evidence="2">
    <location>
        <begin position="131"/>
        <end position="157"/>
    </location>
</feature>
<accession>A0A6A4W9Z2</accession>
<feature type="transmembrane region" description="Helical" evidence="2">
    <location>
        <begin position="99"/>
        <end position="125"/>
    </location>
</feature>
<reference evidence="3 4" key="1">
    <citation type="submission" date="2019-07" db="EMBL/GenBank/DDBJ databases">
        <title>Draft genome assembly of a fouling barnacle, Amphibalanus amphitrite (Darwin, 1854): The first reference genome for Thecostraca.</title>
        <authorList>
            <person name="Kim W."/>
        </authorList>
    </citation>
    <scope>NUCLEOTIDE SEQUENCE [LARGE SCALE GENOMIC DNA]</scope>
    <source>
        <strain evidence="3">SNU_AA5</strain>
        <tissue evidence="3">Soma without cirri and trophi</tissue>
    </source>
</reference>
<evidence type="ECO:0000313" key="3">
    <source>
        <dbReference type="EMBL" id="KAF0304597.1"/>
    </source>
</evidence>
<keyword evidence="4" id="KW-1185">Reference proteome</keyword>
<keyword evidence="2" id="KW-0472">Membrane</keyword>